<evidence type="ECO:0000313" key="1">
    <source>
        <dbReference type="EMBL" id="PJO42927.1"/>
    </source>
</evidence>
<evidence type="ECO:0000313" key="2">
    <source>
        <dbReference type="Proteomes" id="UP000232101"/>
    </source>
</evidence>
<dbReference type="EMBL" id="PHQY01000646">
    <property type="protein sequence ID" value="PJO42927.1"/>
    <property type="molecule type" value="Genomic_DNA"/>
</dbReference>
<comment type="caution">
    <text evidence="1">The sequence shown here is derived from an EMBL/GenBank/DDBJ whole genome shotgun (WGS) entry which is preliminary data.</text>
</comment>
<name>A0A2M9Q4C1_9BACI</name>
<proteinExistence type="predicted"/>
<accession>A0A2M9Q4C1</accession>
<dbReference type="AlphaFoldDB" id="A0A2M9Q4C1"/>
<sequence>MTVNQRHNLVSAYDTLNDNLCKSKFLIHKIKPQRLETLQHRIVLCPLRFDSKNKRVTWDKSDPKHQIEERLESLNLLIWLFIINH</sequence>
<reference evidence="1 2" key="1">
    <citation type="submission" date="2017-11" db="EMBL/GenBank/DDBJ databases">
        <title>Bacterial isolate from king chilli rhizosphere.</title>
        <authorList>
            <person name="Takhelmayum P."/>
            <person name="Sarangthem I."/>
        </authorList>
    </citation>
    <scope>NUCLEOTIDE SEQUENCE [LARGE SCALE GENOMIC DNA]</scope>
    <source>
        <strain evidence="2">t26</strain>
    </source>
</reference>
<gene>
    <name evidence="1" type="ORF">CWD94_14210</name>
</gene>
<dbReference type="Proteomes" id="UP000232101">
    <property type="component" value="Unassembled WGS sequence"/>
</dbReference>
<organism evidence="1 2">
    <name type="scientific">Lysinibacillus xylanilyticus</name>
    <dbReference type="NCBI Taxonomy" id="582475"/>
    <lineage>
        <taxon>Bacteria</taxon>
        <taxon>Bacillati</taxon>
        <taxon>Bacillota</taxon>
        <taxon>Bacilli</taxon>
        <taxon>Bacillales</taxon>
        <taxon>Bacillaceae</taxon>
        <taxon>Lysinibacillus</taxon>
    </lineage>
</organism>
<protein>
    <submittedName>
        <fullName evidence="1">Uncharacterized protein</fullName>
    </submittedName>
</protein>